<evidence type="ECO:0000259" key="6">
    <source>
        <dbReference type="Pfam" id="PF00881"/>
    </source>
</evidence>
<protein>
    <submittedName>
        <fullName evidence="7">Nitroreductase</fullName>
    </submittedName>
</protein>
<evidence type="ECO:0000256" key="5">
    <source>
        <dbReference type="ARBA" id="ARBA00023002"/>
    </source>
</evidence>
<evidence type="ECO:0000313" key="8">
    <source>
        <dbReference type="Proteomes" id="UP000683291"/>
    </source>
</evidence>
<dbReference type="InterPro" id="IPR000415">
    <property type="entry name" value="Nitroreductase-like"/>
</dbReference>
<organism evidence="7 8">
    <name type="scientific">Sulfitobacter albidus</name>
    <dbReference type="NCBI Taxonomy" id="2829501"/>
    <lineage>
        <taxon>Bacteria</taxon>
        <taxon>Pseudomonadati</taxon>
        <taxon>Pseudomonadota</taxon>
        <taxon>Alphaproteobacteria</taxon>
        <taxon>Rhodobacterales</taxon>
        <taxon>Roseobacteraceae</taxon>
        <taxon>Sulfitobacter</taxon>
    </lineage>
</organism>
<dbReference type="GO" id="GO:0016491">
    <property type="term" value="F:oxidoreductase activity"/>
    <property type="evidence" value="ECO:0007669"/>
    <property type="project" value="UniProtKB-KW"/>
</dbReference>
<comment type="cofactor">
    <cofactor evidence="1">
        <name>FMN</name>
        <dbReference type="ChEBI" id="CHEBI:58210"/>
    </cofactor>
</comment>
<dbReference type="SUPFAM" id="SSF55469">
    <property type="entry name" value="FMN-dependent nitroreductase-like"/>
    <property type="match status" value="1"/>
</dbReference>
<evidence type="ECO:0000256" key="3">
    <source>
        <dbReference type="ARBA" id="ARBA00022630"/>
    </source>
</evidence>
<dbReference type="KEGG" id="sual:KDD17_02945"/>
<proteinExistence type="inferred from homology"/>
<gene>
    <name evidence="7" type="ORF">KDD17_02945</name>
</gene>
<dbReference type="Gene3D" id="3.40.109.10">
    <property type="entry name" value="NADH Oxidase"/>
    <property type="match status" value="1"/>
</dbReference>
<sequence length="224" mass="24305">MSYDALLDTLQNRYSCRGFLPDPVPEADLRAIVEAARHVPSWCNAQPWQVSLTRGDGTERLRSLLTEAATTGTPPQPDLDWPSKYSGAYAERRRTCGFQLYDAVGIEKSDRVGRLKQMLQNYSFFGAPHVAIIHSPAELGAYGAMDTGGFVTAFTLAATARGISTIPQAAIAAYAPLLRGALDIADDRLILCAISLGYADPDHPANGFRTDRASTGDILDWIDT</sequence>
<comment type="similarity">
    <text evidence="2">Belongs to the nitroreductase family.</text>
</comment>
<dbReference type="PANTHER" id="PTHR43673">
    <property type="entry name" value="NAD(P)H NITROREDUCTASE YDGI-RELATED"/>
    <property type="match status" value="1"/>
</dbReference>
<evidence type="ECO:0000256" key="2">
    <source>
        <dbReference type="ARBA" id="ARBA00007118"/>
    </source>
</evidence>
<dbReference type="AlphaFoldDB" id="A0A975PN80"/>
<dbReference type="RefSeq" id="WP_212705211.1">
    <property type="nucleotide sequence ID" value="NZ_CP073581.1"/>
</dbReference>
<accession>A0A975PN80</accession>
<keyword evidence="8" id="KW-1185">Reference proteome</keyword>
<keyword evidence="4" id="KW-0288">FMN</keyword>
<keyword evidence="5" id="KW-0560">Oxidoreductase</keyword>
<dbReference type="CDD" id="cd02136">
    <property type="entry name" value="PnbA_NfnB-like"/>
    <property type="match status" value="1"/>
</dbReference>
<dbReference type="InterPro" id="IPR029479">
    <property type="entry name" value="Nitroreductase"/>
</dbReference>
<evidence type="ECO:0000256" key="1">
    <source>
        <dbReference type="ARBA" id="ARBA00001917"/>
    </source>
</evidence>
<keyword evidence="3" id="KW-0285">Flavoprotein</keyword>
<evidence type="ECO:0000313" key="7">
    <source>
        <dbReference type="EMBL" id="QUJ77015.1"/>
    </source>
</evidence>
<dbReference type="PANTHER" id="PTHR43673:SF2">
    <property type="entry name" value="NITROREDUCTASE"/>
    <property type="match status" value="1"/>
</dbReference>
<feature type="domain" description="Nitroreductase" evidence="6">
    <location>
        <begin position="11"/>
        <end position="198"/>
    </location>
</feature>
<evidence type="ECO:0000256" key="4">
    <source>
        <dbReference type="ARBA" id="ARBA00022643"/>
    </source>
</evidence>
<name>A0A975PN80_9RHOB</name>
<dbReference type="Pfam" id="PF00881">
    <property type="entry name" value="Nitroreductase"/>
    <property type="match status" value="1"/>
</dbReference>
<reference evidence="7" key="1">
    <citation type="submission" date="2021-04" db="EMBL/GenBank/DDBJ databases">
        <title>Complete genome sequence for Sulfitobacter sp. strain JK7-1.</title>
        <authorList>
            <person name="Park S.-J."/>
        </authorList>
    </citation>
    <scope>NUCLEOTIDE SEQUENCE</scope>
    <source>
        <strain evidence="7">JK7-1</strain>
    </source>
</reference>
<dbReference type="Proteomes" id="UP000683291">
    <property type="component" value="Chromosome 1"/>
</dbReference>
<dbReference type="EMBL" id="CP073581">
    <property type="protein sequence ID" value="QUJ77015.1"/>
    <property type="molecule type" value="Genomic_DNA"/>
</dbReference>